<protein>
    <recommendedName>
        <fullName evidence="4">Kinase</fullName>
        <ecNumber evidence="4">2.7.-.-</ecNumber>
    </recommendedName>
</protein>
<organism evidence="6 7">
    <name type="scientific">Wickerhamomyces ciferrii (strain ATCC 14091 / BCRC 22168 / CBS 111 / JCM 3599 / NBRC 0793 / NRRL Y-1031 F-60-10)</name>
    <name type="common">Yeast</name>
    <name type="synonym">Pichia ciferrii</name>
    <dbReference type="NCBI Taxonomy" id="1206466"/>
    <lineage>
        <taxon>Eukaryota</taxon>
        <taxon>Fungi</taxon>
        <taxon>Dikarya</taxon>
        <taxon>Ascomycota</taxon>
        <taxon>Saccharomycotina</taxon>
        <taxon>Saccharomycetes</taxon>
        <taxon>Phaffomycetales</taxon>
        <taxon>Wickerhamomycetaceae</taxon>
        <taxon>Wickerhamomyces</taxon>
    </lineage>
</organism>
<feature type="compositionally biased region" description="Polar residues" evidence="5">
    <location>
        <begin position="547"/>
        <end position="562"/>
    </location>
</feature>
<feature type="region of interest" description="Disordered" evidence="5">
    <location>
        <begin position="547"/>
        <end position="569"/>
    </location>
</feature>
<dbReference type="EC" id="2.7.-.-" evidence="4"/>
<dbReference type="Proteomes" id="UP000009328">
    <property type="component" value="Unassembled WGS sequence"/>
</dbReference>
<reference evidence="6 7" key="1">
    <citation type="journal article" date="2012" name="Eukaryot. Cell">
        <title>Draft genome sequence of Wickerhamomyces ciferrii NRRL Y-1031 F-60-10.</title>
        <authorList>
            <person name="Schneider J."/>
            <person name="Andrea H."/>
            <person name="Blom J."/>
            <person name="Jaenicke S."/>
            <person name="Ruckert C."/>
            <person name="Schorsch C."/>
            <person name="Szczepanowski R."/>
            <person name="Farwick M."/>
            <person name="Goesmann A."/>
            <person name="Puhler A."/>
            <person name="Schaffer S."/>
            <person name="Tauch A."/>
            <person name="Kohler T."/>
            <person name="Brinkrolf K."/>
        </authorList>
    </citation>
    <scope>NUCLEOTIDE SEQUENCE [LARGE SCALE GENOMIC DNA]</scope>
    <source>
        <strain evidence="7">ATCC 14091 / BCRC 22168 / CBS 111 / JCM 3599 / NBRC 0793 / NRRL Y-1031 F-60-10</strain>
    </source>
</reference>
<dbReference type="GO" id="GO:0046854">
    <property type="term" value="P:phosphatidylinositol phosphate biosynthetic process"/>
    <property type="evidence" value="ECO:0007669"/>
    <property type="project" value="TreeGrafter"/>
</dbReference>
<evidence type="ECO:0000256" key="4">
    <source>
        <dbReference type="RuleBase" id="RU363090"/>
    </source>
</evidence>
<keyword evidence="3 4" id="KW-0418">Kinase</keyword>
<dbReference type="PANTHER" id="PTHR12400">
    <property type="entry name" value="INOSITOL POLYPHOSPHATE KINASE"/>
    <property type="match status" value="1"/>
</dbReference>
<evidence type="ECO:0000313" key="6">
    <source>
        <dbReference type="EMBL" id="CCH45327.1"/>
    </source>
</evidence>
<feature type="region of interest" description="Disordered" evidence="5">
    <location>
        <begin position="473"/>
        <end position="496"/>
    </location>
</feature>
<name>K0KTI6_WICCF</name>
<feature type="region of interest" description="Disordered" evidence="5">
    <location>
        <begin position="1"/>
        <end position="154"/>
    </location>
</feature>
<dbReference type="Pfam" id="PF03770">
    <property type="entry name" value="IPK"/>
    <property type="match status" value="1"/>
</dbReference>
<feature type="compositionally biased region" description="Polar residues" evidence="5">
    <location>
        <begin position="61"/>
        <end position="77"/>
    </location>
</feature>
<dbReference type="SUPFAM" id="SSF56104">
    <property type="entry name" value="SAICAR synthase-like"/>
    <property type="match status" value="1"/>
</dbReference>
<dbReference type="EMBL" id="CAIF01000191">
    <property type="protein sequence ID" value="CCH45327.1"/>
    <property type="molecule type" value="Genomic_DNA"/>
</dbReference>
<dbReference type="InParanoid" id="K0KTI6"/>
<dbReference type="InterPro" id="IPR038286">
    <property type="entry name" value="IPK_sf"/>
</dbReference>
<feature type="compositionally biased region" description="Low complexity" evidence="5">
    <location>
        <begin position="1"/>
        <end position="41"/>
    </location>
</feature>
<feature type="compositionally biased region" description="Low complexity" evidence="5">
    <location>
        <begin position="481"/>
        <end position="492"/>
    </location>
</feature>
<dbReference type="PANTHER" id="PTHR12400:SF21">
    <property type="entry name" value="KINASE"/>
    <property type="match status" value="1"/>
</dbReference>
<dbReference type="FunCoup" id="K0KTI6">
    <property type="interactions" value="217"/>
</dbReference>
<dbReference type="InterPro" id="IPR005522">
    <property type="entry name" value="IPK"/>
</dbReference>
<dbReference type="GO" id="GO:0032958">
    <property type="term" value="P:inositol phosphate biosynthetic process"/>
    <property type="evidence" value="ECO:0007669"/>
    <property type="project" value="InterPro"/>
</dbReference>
<keyword evidence="2 4" id="KW-0808">Transferase</keyword>
<dbReference type="GO" id="GO:0008440">
    <property type="term" value="F:inositol-1,4,5-trisphosphate 3-kinase activity"/>
    <property type="evidence" value="ECO:0007669"/>
    <property type="project" value="TreeGrafter"/>
</dbReference>
<evidence type="ECO:0000256" key="3">
    <source>
        <dbReference type="ARBA" id="ARBA00022777"/>
    </source>
</evidence>
<evidence type="ECO:0000313" key="7">
    <source>
        <dbReference type="Proteomes" id="UP000009328"/>
    </source>
</evidence>
<evidence type="ECO:0000256" key="2">
    <source>
        <dbReference type="ARBA" id="ARBA00022679"/>
    </source>
</evidence>
<accession>K0KTI6</accession>
<comment type="similarity">
    <text evidence="1 4">Belongs to the inositol phosphokinase (IPK) family.</text>
</comment>
<dbReference type="Gene3D" id="3.30.470.160">
    <property type="entry name" value="Inositol polyphosphate kinase"/>
    <property type="match status" value="1"/>
</dbReference>
<comment type="caution">
    <text evidence="6">The sequence shown here is derived from an EMBL/GenBank/DDBJ whole genome shotgun (WGS) entry which is preliminary data.</text>
</comment>
<dbReference type="AlphaFoldDB" id="K0KTI6"/>
<proteinExistence type="inferred from homology"/>
<feature type="compositionally biased region" description="Polar residues" evidence="5">
    <location>
        <begin position="87"/>
        <end position="104"/>
    </location>
</feature>
<dbReference type="eggNOG" id="KOG1620">
    <property type="taxonomic scope" value="Eukaryota"/>
</dbReference>
<dbReference type="GO" id="GO:0005737">
    <property type="term" value="C:cytoplasm"/>
    <property type="evidence" value="ECO:0007669"/>
    <property type="project" value="TreeGrafter"/>
</dbReference>
<dbReference type="STRING" id="1206466.K0KTI6"/>
<evidence type="ECO:0000256" key="1">
    <source>
        <dbReference type="ARBA" id="ARBA00007374"/>
    </source>
</evidence>
<dbReference type="GO" id="GO:0005634">
    <property type="term" value="C:nucleus"/>
    <property type="evidence" value="ECO:0007669"/>
    <property type="project" value="TreeGrafter"/>
</dbReference>
<sequence>MDSKNTGISKSSNGSTNKSSAASSLESNKSNESSNTSSSGAPNLTGRKAAHSLRLFRHDNSSGSNIQSGEANKQQDLIKSPYKTPNLFPTTPSSSKTHRASISVSKLGKDLKSLKPFSGKNTDSLDSPFDESHESKHLQQHLNTSQRPPQRQRQASLILPNEIRSHHFDPQSLLDEINQNENISTLEPVSSATYIPHNSENHHNVNQDNIPQTDDHIFKDFKLPLPSKPFNQDDQITARSDDGSVATTATTVNIDELDTNIVPRRENTNPNNTGVTFASHDETFEFDHPHLDDSAIVSENGDAQYDDGDENNNFQLAVELTPFNNKVGGHTAIFRFSHRAVCKELVNRENSWYETIEQNHEDILKFMPRYIGVLNVRYTTLVDDSEDLNDFRLDSSPALQPIDEHQIMNHETSAPNTTKLRPTSSYNEQLPPEVVLEDNRHIIPESLWDDYSTSAPSAASSFSYHSDMAMPHSPLLSPKFPSSTQQSPAPSSGATTVNRKLQELVLQEVFAPIKSKRNLRGCLSSSSVGRRQSSSLTSPKLLAQRMHSTGNVRSPRLSMSSTDFDKPKLSDDAGLKKNYRSLVDLQKLNNQNQFDGSISAGSAIETSSCDKIKFLSRPPPKVERSNSDNIFMMDDDADDEQEAPNTLEEDSLLNSSAIVDDMEDTFSDHNNAISPNLQPKRKKFQRIERFILLEDLTVGMAKACVLDLKMGTRQYGVEATQKKKKSQRKKCKNTTSRELGVRICGMQSWDEKVNRFISKDKYYGRRVRSGFEFATCILRFLYDGTSNHSVLIKIPTLIEEINNLELAVQKLVGYRLYGSSLLLMYDAEDKTKIKVHIIDFAQCITLDNQMIVGSTTYPPKHPNEPDNGYLRGLQSVRFYLSLIFVRLTGYAFTTKEEALNIIQKDAERFQNENSDWIDDFDKHLEDLHEYPGGIFGDLLNEIPQFALDDTGNVSE</sequence>
<dbReference type="GO" id="GO:0000824">
    <property type="term" value="F:inositol-1,4,5,6-tetrakisphosphate 3-kinase activity"/>
    <property type="evidence" value="ECO:0007669"/>
    <property type="project" value="TreeGrafter"/>
</dbReference>
<keyword evidence="7" id="KW-1185">Reference proteome</keyword>
<evidence type="ECO:0000256" key="5">
    <source>
        <dbReference type="SAM" id="MobiDB-lite"/>
    </source>
</evidence>
<gene>
    <name evidence="6" type="ORF">BN7_4909</name>
</gene>
<dbReference type="HOGENOM" id="CLU_004422_1_0_1"/>